<dbReference type="AlphaFoldDB" id="A0A6B0RD53"/>
<proteinExistence type="predicted"/>
<gene>
    <name evidence="1" type="ORF">E5288_WYG017199</name>
</gene>
<keyword evidence="2" id="KW-1185">Reference proteome</keyword>
<protein>
    <submittedName>
        <fullName evidence="1">Uncharacterized protein</fullName>
    </submittedName>
</protein>
<accession>A0A6B0RD53</accession>
<name>A0A6B0RD53_9CETA</name>
<evidence type="ECO:0000313" key="1">
    <source>
        <dbReference type="EMBL" id="MXQ88099.1"/>
    </source>
</evidence>
<reference evidence="1" key="1">
    <citation type="submission" date="2019-10" db="EMBL/GenBank/DDBJ databases">
        <title>The sequence and de novo assembly of the wild yak genome.</title>
        <authorList>
            <person name="Liu Y."/>
        </authorList>
    </citation>
    <scope>NUCLEOTIDE SEQUENCE [LARGE SCALE GENOMIC DNA]</scope>
    <source>
        <strain evidence="1">WY2019</strain>
    </source>
</reference>
<evidence type="ECO:0000313" key="2">
    <source>
        <dbReference type="Proteomes" id="UP000322234"/>
    </source>
</evidence>
<sequence>MQGLLLEVFGRLWGHRVSLRLHYRSGIERDSVYAHHIRYFCTVKNFCFRVTFKMTSVPWGHLSSSGNDDEQSS</sequence>
<dbReference type="EMBL" id="VBQZ03000044">
    <property type="protein sequence ID" value="MXQ88099.1"/>
    <property type="molecule type" value="Genomic_DNA"/>
</dbReference>
<dbReference type="Proteomes" id="UP000322234">
    <property type="component" value="Unassembled WGS sequence"/>
</dbReference>
<comment type="caution">
    <text evidence="1">The sequence shown here is derived from an EMBL/GenBank/DDBJ whole genome shotgun (WGS) entry which is preliminary data.</text>
</comment>
<organism evidence="1 2">
    <name type="scientific">Bos mutus</name>
    <name type="common">wild yak</name>
    <dbReference type="NCBI Taxonomy" id="72004"/>
    <lineage>
        <taxon>Eukaryota</taxon>
        <taxon>Metazoa</taxon>
        <taxon>Chordata</taxon>
        <taxon>Craniata</taxon>
        <taxon>Vertebrata</taxon>
        <taxon>Euteleostomi</taxon>
        <taxon>Mammalia</taxon>
        <taxon>Eutheria</taxon>
        <taxon>Laurasiatheria</taxon>
        <taxon>Artiodactyla</taxon>
        <taxon>Ruminantia</taxon>
        <taxon>Pecora</taxon>
        <taxon>Bovidae</taxon>
        <taxon>Bovinae</taxon>
        <taxon>Bos</taxon>
    </lineage>
</organism>